<keyword evidence="3 7" id="KW-0418">Kinase</keyword>
<comment type="caution">
    <text evidence="8">The sequence shown here is derived from an EMBL/GenBank/DDBJ whole genome shotgun (WGS) entry which is preliminary data.</text>
</comment>
<name>A0A2P4S420_BAMTH</name>
<dbReference type="GO" id="GO:0007030">
    <property type="term" value="P:Golgi organization"/>
    <property type="evidence" value="ECO:0007669"/>
    <property type="project" value="TreeGrafter"/>
</dbReference>
<evidence type="ECO:0000256" key="3">
    <source>
        <dbReference type="ARBA" id="ARBA00022777"/>
    </source>
</evidence>
<accession>A0A2P4S420</accession>
<keyword evidence="9" id="KW-1185">Reference proteome</keyword>
<gene>
    <name evidence="8" type="ORF">CIB84_017394</name>
</gene>
<proteinExistence type="inferred from homology"/>
<keyword evidence="5" id="KW-0443">Lipid metabolism</keyword>
<dbReference type="PANTHER" id="PTHR12865">
    <property type="entry name" value="PHOSPHATIDYLINOSITOL 4-KINASE TYPE-II"/>
    <property type="match status" value="1"/>
</dbReference>
<protein>
    <recommendedName>
        <fullName evidence="7">Phosphatidylinositol 4-kinase type 2</fullName>
        <ecNumber evidence="7">2.7.1.67</ecNumber>
    </recommendedName>
</protein>
<dbReference type="EC" id="2.7.1.67" evidence="7"/>
<dbReference type="GO" id="GO:0005886">
    <property type="term" value="C:plasma membrane"/>
    <property type="evidence" value="ECO:0007669"/>
    <property type="project" value="TreeGrafter"/>
</dbReference>
<feature type="non-terminal residue" evidence="8">
    <location>
        <position position="44"/>
    </location>
</feature>
<keyword evidence="1 7" id="KW-0808">Transferase</keyword>
<evidence type="ECO:0000313" key="8">
    <source>
        <dbReference type="EMBL" id="POI18862.1"/>
    </source>
</evidence>
<comment type="similarity">
    <text evidence="7">Belongs to the PI3/PI4-kinase family. Type II PI4K subfamily.</text>
</comment>
<dbReference type="GO" id="GO:0007032">
    <property type="term" value="P:endosome organization"/>
    <property type="evidence" value="ECO:0007669"/>
    <property type="project" value="TreeGrafter"/>
</dbReference>
<keyword evidence="2 7" id="KW-0547">Nucleotide-binding</keyword>
<dbReference type="GO" id="GO:0005765">
    <property type="term" value="C:lysosomal membrane"/>
    <property type="evidence" value="ECO:0007669"/>
    <property type="project" value="TreeGrafter"/>
</dbReference>
<comment type="catalytic activity">
    <reaction evidence="6">
        <text>a 1,2-diacyl-sn-glycero-3-phospho-(1D-myo-inositol) + ATP = a 1,2-diacyl-sn-glycero-3-phospho-(1D-myo-inositol 4-phosphate) + ADP + H(+)</text>
        <dbReference type="Rhea" id="RHEA:19877"/>
        <dbReference type="ChEBI" id="CHEBI:15378"/>
        <dbReference type="ChEBI" id="CHEBI:30616"/>
        <dbReference type="ChEBI" id="CHEBI:57880"/>
        <dbReference type="ChEBI" id="CHEBI:58178"/>
        <dbReference type="ChEBI" id="CHEBI:456216"/>
        <dbReference type="EC" id="2.7.1.67"/>
    </reaction>
    <physiologicalReaction direction="left-to-right" evidence="6">
        <dbReference type="Rhea" id="RHEA:19878"/>
    </physiologicalReaction>
</comment>
<evidence type="ECO:0000313" key="9">
    <source>
        <dbReference type="Proteomes" id="UP000237246"/>
    </source>
</evidence>
<evidence type="ECO:0000256" key="7">
    <source>
        <dbReference type="RuleBase" id="RU367084"/>
    </source>
</evidence>
<evidence type="ECO:0000256" key="4">
    <source>
        <dbReference type="ARBA" id="ARBA00022840"/>
    </source>
</evidence>
<feature type="non-terminal residue" evidence="8">
    <location>
        <position position="1"/>
    </location>
</feature>
<evidence type="ECO:0000256" key="1">
    <source>
        <dbReference type="ARBA" id="ARBA00022679"/>
    </source>
</evidence>
<comment type="subcellular location">
    <subcellularLocation>
        <location evidence="7">Membrane</location>
        <topology evidence="7">Peripheral membrane protein</topology>
    </subcellularLocation>
</comment>
<reference evidence="8 9" key="1">
    <citation type="submission" date="2018-01" db="EMBL/GenBank/DDBJ databases">
        <title>Comparison of the Chinese Bamboo Partridge and Red Junglefowl genome sequences highlights the importance of demography in genome evolution.</title>
        <authorList>
            <person name="Tiley G.P."/>
            <person name="Kimball R.T."/>
            <person name="Braun E.L."/>
            <person name="Burleigh J.G."/>
        </authorList>
    </citation>
    <scope>NUCLEOTIDE SEQUENCE [LARGE SCALE GENOMIC DNA]</scope>
    <source>
        <strain evidence="8">RTK389</strain>
        <tissue evidence="8">Blood</tissue>
    </source>
</reference>
<dbReference type="InterPro" id="IPR039756">
    <property type="entry name" value="Lsb6/PI4K2"/>
</dbReference>
<organism evidence="8 9">
    <name type="scientific">Bambusicola thoracicus</name>
    <name type="common">Chinese bamboo-partridge</name>
    <name type="synonym">Perdix thoracica</name>
    <dbReference type="NCBI Taxonomy" id="9083"/>
    <lineage>
        <taxon>Eukaryota</taxon>
        <taxon>Metazoa</taxon>
        <taxon>Chordata</taxon>
        <taxon>Craniata</taxon>
        <taxon>Vertebrata</taxon>
        <taxon>Euteleostomi</taxon>
        <taxon>Archelosauria</taxon>
        <taxon>Archosauria</taxon>
        <taxon>Dinosauria</taxon>
        <taxon>Saurischia</taxon>
        <taxon>Theropoda</taxon>
        <taxon>Coelurosauria</taxon>
        <taxon>Aves</taxon>
        <taxon>Neognathae</taxon>
        <taxon>Galloanserae</taxon>
        <taxon>Galliformes</taxon>
        <taxon>Phasianidae</taxon>
        <taxon>Perdicinae</taxon>
        <taxon>Bambusicola</taxon>
    </lineage>
</organism>
<dbReference type="GO" id="GO:0005802">
    <property type="term" value="C:trans-Golgi network"/>
    <property type="evidence" value="ECO:0007669"/>
    <property type="project" value="TreeGrafter"/>
</dbReference>
<sequence length="44" mass="5034">VVWLVSETFNYSAIDRAKSRGKKYALEKVPKVAKKFNRIGLPPK</sequence>
<dbReference type="GO" id="GO:0046854">
    <property type="term" value="P:phosphatidylinositol phosphate biosynthetic process"/>
    <property type="evidence" value="ECO:0007669"/>
    <property type="project" value="UniProtKB-UniRule"/>
</dbReference>
<dbReference type="GO" id="GO:0005768">
    <property type="term" value="C:endosome"/>
    <property type="evidence" value="ECO:0007669"/>
    <property type="project" value="TreeGrafter"/>
</dbReference>
<evidence type="ECO:0000256" key="5">
    <source>
        <dbReference type="ARBA" id="ARBA00023098"/>
    </source>
</evidence>
<dbReference type="EMBL" id="PPHD01114971">
    <property type="protein sequence ID" value="POI18862.1"/>
    <property type="molecule type" value="Genomic_DNA"/>
</dbReference>
<keyword evidence="7" id="KW-0472">Membrane</keyword>
<dbReference type="GO" id="GO:0004430">
    <property type="term" value="F:1-phosphatidylinositol 4-kinase activity"/>
    <property type="evidence" value="ECO:0007669"/>
    <property type="project" value="UniProtKB-UniRule"/>
</dbReference>
<dbReference type="PANTHER" id="PTHR12865:SF6">
    <property type="entry name" value="PHOSPHATIDYLINOSITOL 4-KINASE TYPE 2-BETA"/>
    <property type="match status" value="1"/>
</dbReference>
<keyword evidence="4 7" id="KW-0067">ATP-binding</keyword>
<evidence type="ECO:0000256" key="2">
    <source>
        <dbReference type="ARBA" id="ARBA00022741"/>
    </source>
</evidence>
<evidence type="ECO:0000256" key="6">
    <source>
        <dbReference type="ARBA" id="ARBA00036767"/>
    </source>
</evidence>
<dbReference type="OrthoDB" id="3349449at2759"/>
<dbReference type="Proteomes" id="UP000237246">
    <property type="component" value="Unassembled WGS sequence"/>
</dbReference>
<dbReference type="GO" id="GO:0005524">
    <property type="term" value="F:ATP binding"/>
    <property type="evidence" value="ECO:0007669"/>
    <property type="project" value="UniProtKB-UniRule"/>
</dbReference>
<dbReference type="AlphaFoldDB" id="A0A2P4S420"/>